<evidence type="ECO:0000313" key="3">
    <source>
        <dbReference type="Proteomes" id="UP000249808"/>
    </source>
</evidence>
<keyword evidence="1" id="KW-0812">Transmembrane</keyword>
<dbReference type="PIRSF" id="PIRSF003203">
    <property type="entry name" value="AzlD"/>
    <property type="match status" value="1"/>
</dbReference>
<name>A0A327ZQS6_9STAP</name>
<sequence>MTIAEQLIIIFSVTIATMLTRFLPFIVFKGDKPLPELIEYLGRVLPPAVFGLLVVYALKDIKWSLPSANIPAILAITLIIVLHSWKRNMLLSIAVGTLYYMLLIRLV</sequence>
<accession>A0A327ZQS6</accession>
<dbReference type="EMBL" id="PZJH01000003">
    <property type="protein sequence ID" value="RAK44663.1"/>
    <property type="molecule type" value="Genomic_DNA"/>
</dbReference>
<dbReference type="RefSeq" id="WP_111716032.1">
    <property type="nucleotide sequence ID" value="NZ_CP073819.1"/>
</dbReference>
<evidence type="ECO:0000256" key="1">
    <source>
        <dbReference type="SAM" id="Phobius"/>
    </source>
</evidence>
<feature type="transmembrane region" description="Helical" evidence="1">
    <location>
        <begin position="64"/>
        <end position="82"/>
    </location>
</feature>
<keyword evidence="1" id="KW-1133">Transmembrane helix</keyword>
<reference evidence="2 3" key="1">
    <citation type="journal article" date="2018" name="Front. Microbiol.">
        <title>Description and Comparative Genomics of Macrococcus caseolyticus subsp. hominis subsp. nov., Macrococcus goetzii sp. nov., Macrococcus epidermidis sp. nov., and Macrococcus bohemicus sp. nov., Novel Macrococci From Human Clinical Material With Virulence Potential and Suspected Uptake of Foreign DNA by Natural Transformation.</title>
        <authorList>
            <person name="Maslanova I."/>
            <person name="Wertheimer Z."/>
            <person name="Sedlacek I."/>
            <person name="Svec P."/>
            <person name="Indrakova A."/>
            <person name="Kovarovic V."/>
            <person name="Schumann P."/>
            <person name="Sproer C."/>
            <person name="Kralova S."/>
            <person name="Sedo O."/>
            <person name="Kristofova L."/>
            <person name="Vrbovska V."/>
            <person name="Fuzik T."/>
            <person name="Petras P."/>
            <person name="Zdrahal Z."/>
            <person name="Ruzickova V."/>
            <person name="Doskar J."/>
            <person name="Pantucek R."/>
        </authorList>
    </citation>
    <scope>NUCLEOTIDE SEQUENCE [LARGE SCALE GENOMIC DNA]</scope>
    <source>
        <strain evidence="2 3">01/688</strain>
    </source>
</reference>
<comment type="caution">
    <text evidence="2">The sequence shown here is derived from an EMBL/GenBank/DDBJ whole genome shotgun (WGS) entry which is preliminary data.</text>
</comment>
<dbReference type="AlphaFoldDB" id="A0A327ZQS6"/>
<feature type="transmembrane region" description="Helical" evidence="1">
    <location>
        <begin position="40"/>
        <end position="58"/>
    </location>
</feature>
<dbReference type="Pfam" id="PF05437">
    <property type="entry name" value="AzlD"/>
    <property type="match status" value="1"/>
</dbReference>
<feature type="transmembrane region" description="Helical" evidence="1">
    <location>
        <begin position="89"/>
        <end position="106"/>
    </location>
</feature>
<keyword evidence="3" id="KW-1185">Reference proteome</keyword>
<proteinExistence type="predicted"/>
<dbReference type="InterPro" id="IPR008407">
    <property type="entry name" value="Brnchd-chn_aa_trnsp_AzlD"/>
</dbReference>
<keyword evidence="1" id="KW-0472">Membrane</keyword>
<evidence type="ECO:0000313" key="2">
    <source>
        <dbReference type="EMBL" id="RAK44663.1"/>
    </source>
</evidence>
<feature type="transmembrane region" description="Helical" evidence="1">
    <location>
        <begin position="6"/>
        <end position="28"/>
    </location>
</feature>
<protein>
    <submittedName>
        <fullName evidence="2">Branched-chain amino acid transporter AzlD</fullName>
    </submittedName>
</protein>
<gene>
    <name evidence="2" type="ORF">BHU61_08090</name>
</gene>
<organism evidence="2 3">
    <name type="scientific">Macrococcus epidermidis</name>
    <dbReference type="NCBI Taxonomy" id="1902580"/>
    <lineage>
        <taxon>Bacteria</taxon>
        <taxon>Bacillati</taxon>
        <taxon>Bacillota</taxon>
        <taxon>Bacilli</taxon>
        <taxon>Bacillales</taxon>
        <taxon>Staphylococcaceae</taxon>
        <taxon>Macrococcus</taxon>
    </lineage>
</organism>
<dbReference type="Proteomes" id="UP000249808">
    <property type="component" value="Unassembled WGS sequence"/>
</dbReference>